<accession>A0A6U6Q5C5</accession>
<dbReference type="InterPro" id="IPR036514">
    <property type="entry name" value="SGNH_hydro_sf"/>
</dbReference>
<organism evidence="2">
    <name type="scientific">Zooxanthella nutricula</name>
    <dbReference type="NCBI Taxonomy" id="1333877"/>
    <lineage>
        <taxon>Eukaryota</taxon>
        <taxon>Sar</taxon>
        <taxon>Alveolata</taxon>
        <taxon>Dinophyceae</taxon>
        <taxon>Peridiniales</taxon>
        <taxon>Peridiniales incertae sedis</taxon>
        <taxon>Zooxanthella</taxon>
    </lineage>
</organism>
<evidence type="ECO:0008006" key="3">
    <source>
        <dbReference type="Google" id="ProtNLM"/>
    </source>
</evidence>
<dbReference type="EMBL" id="HBGW01065282">
    <property type="protein sequence ID" value="CAD9612199.1"/>
    <property type="molecule type" value="Transcribed_RNA"/>
</dbReference>
<protein>
    <recommendedName>
        <fullName evidence="3">SGNH hydrolase-type esterase domain-containing protein</fullName>
    </recommendedName>
</protein>
<gene>
    <name evidence="1" type="ORF">BRAN1462_LOCUS41616</name>
    <name evidence="2" type="ORF">BRAN1462_LOCUS41617</name>
</gene>
<evidence type="ECO:0000313" key="1">
    <source>
        <dbReference type="EMBL" id="CAD9612199.1"/>
    </source>
</evidence>
<dbReference type="EMBL" id="HBGW01065283">
    <property type="protein sequence ID" value="CAD9612202.1"/>
    <property type="molecule type" value="Transcribed_RNA"/>
</dbReference>
<proteinExistence type="predicted"/>
<name>A0A6U6Q5C5_9DINO</name>
<dbReference type="SUPFAM" id="SSF52266">
    <property type="entry name" value="SGNH hydrolase"/>
    <property type="match status" value="1"/>
</dbReference>
<reference evidence="2" key="1">
    <citation type="submission" date="2021-01" db="EMBL/GenBank/DDBJ databases">
        <authorList>
            <person name="Corre E."/>
            <person name="Pelletier E."/>
            <person name="Niang G."/>
            <person name="Scheremetjew M."/>
            <person name="Finn R."/>
            <person name="Kale V."/>
            <person name="Holt S."/>
            <person name="Cochrane G."/>
            <person name="Meng A."/>
            <person name="Brown T."/>
            <person name="Cohen L."/>
        </authorList>
    </citation>
    <scope>NUCLEOTIDE SEQUENCE</scope>
    <source>
        <strain evidence="2">RCC3387</strain>
    </source>
</reference>
<evidence type="ECO:0000313" key="2">
    <source>
        <dbReference type="EMBL" id="CAD9612202.1"/>
    </source>
</evidence>
<sequence>MGSAPPAWQTWPDQLHAELLKLGYDVDLPSTAIPGELTRPAKCPVCADAGAYASLSTPRLGMVGWSSWGFSFDSTADCGADGYREIAGLQVSCTNGWACNPEWTGSVPLVPVSTLAEGVRGSDVVILANWINDYKAWQSPDARRECYGGVDIGAAGTVSVTAADLQRQIRAIHAESPDTVILVLARYPDLKQVIYVNERTLPEVIALNNAVKAKVEMEKNTYFVNITFPLGEAIFQTLSLVHPNCRGDRVMVTDIVEAMYDHKILSRGLALGSIDNCLARSDCESLNLPCCQRSAMCFVDSAGACARYGRGKQ</sequence>
<dbReference type="Gene3D" id="3.40.50.1110">
    <property type="entry name" value="SGNH hydrolase"/>
    <property type="match status" value="1"/>
</dbReference>
<dbReference type="AlphaFoldDB" id="A0A6U6Q5C5"/>